<comment type="cofactor">
    <cofactor evidence="1">
        <name>pyridoxal 5'-phosphate</name>
        <dbReference type="ChEBI" id="CHEBI:597326"/>
    </cofactor>
</comment>
<dbReference type="InterPro" id="IPR000653">
    <property type="entry name" value="DegT/StrS_aminotransferase"/>
</dbReference>
<dbReference type="EMBL" id="BAAAPU010000007">
    <property type="protein sequence ID" value="GAA1982306.1"/>
    <property type="molecule type" value="Genomic_DNA"/>
</dbReference>
<dbReference type="Gene3D" id="3.40.640.10">
    <property type="entry name" value="Type I PLP-dependent aspartate aminotransferase-like (Major domain)"/>
    <property type="match status" value="1"/>
</dbReference>
<keyword evidence="3" id="KW-0032">Aminotransferase</keyword>
<dbReference type="Pfam" id="PF01041">
    <property type="entry name" value="DegT_DnrJ_EryC1"/>
    <property type="match status" value="1"/>
</dbReference>
<keyword evidence="4" id="KW-1185">Reference proteome</keyword>
<name>A0ABN2S975_9MICO</name>
<evidence type="ECO:0000313" key="3">
    <source>
        <dbReference type="EMBL" id="GAA1982306.1"/>
    </source>
</evidence>
<dbReference type="CDD" id="cd00616">
    <property type="entry name" value="AHBA_syn"/>
    <property type="match status" value="1"/>
</dbReference>
<dbReference type="PANTHER" id="PTHR30244:SF34">
    <property type="entry name" value="DTDP-4-AMINO-4,6-DIDEOXYGALACTOSE TRANSAMINASE"/>
    <property type="match status" value="1"/>
</dbReference>
<dbReference type="InterPro" id="IPR015424">
    <property type="entry name" value="PyrdxlP-dep_Trfase"/>
</dbReference>
<dbReference type="InterPro" id="IPR015422">
    <property type="entry name" value="PyrdxlP-dep_Trfase_small"/>
</dbReference>
<dbReference type="SUPFAM" id="SSF53383">
    <property type="entry name" value="PLP-dependent transferases"/>
    <property type="match status" value="1"/>
</dbReference>
<dbReference type="PANTHER" id="PTHR30244">
    <property type="entry name" value="TRANSAMINASE"/>
    <property type="match status" value="1"/>
</dbReference>
<keyword evidence="2" id="KW-0663">Pyridoxal phosphate</keyword>
<evidence type="ECO:0000313" key="4">
    <source>
        <dbReference type="Proteomes" id="UP001500013"/>
    </source>
</evidence>
<sequence>MASTRPVPFARTVIGPEARSAVDRVLESGWVTTGQEAIEFERELADYVGASRGVAVSSCTAGLELALRALGLPRDARVLMSTDTFCGAAGAIAHAGLTPVLVDVDPRTAVPTEENIRAAVREVGGVSAMVVVHLGGHPVDVEAAAAAAGLGLDHVIEDAAHALGTEVGARRVGSISRATCFSFYATKNLAIGEGGMVTTSDEDFADTLVRTRLHGMSRDAWRRYRPGAGWRYDVADDGLKANLTDVQAAIGRAQLRRFGADQARREAIAARYDAQLAGLPSITLPPRPVEGRHAWHLYAVRVQPGFPVPRDELIELLSARGIGTSVHFIPLHRLTWHVEHCVVPATGLPGADEVFEGTVSLPFDQNLTDDDVDEVCAALWQIGGIR</sequence>
<dbReference type="Proteomes" id="UP001500013">
    <property type="component" value="Unassembled WGS sequence"/>
</dbReference>
<comment type="caution">
    <text evidence="3">The sequence shown here is derived from an EMBL/GenBank/DDBJ whole genome shotgun (WGS) entry which is preliminary data.</text>
</comment>
<evidence type="ECO:0000256" key="1">
    <source>
        <dbReference type="ARBA" id="ARBA00001933"/>
    </source>
</evidence>
<accession>A0ABN2S975</accession>
<proteinExistence type="inferred from homology"/>
<dbReference type="Gene3D" id="3.90.1150.10">
    <property type="entry name" value="Aspartate Aminotransferase, domain 1"/>
    <property type="match status" value="1"/>
</dbReference>
<dbReference type="PIRSF" id="PIRSF000390">
    <property type="entry name" value="PLP_StrS"/>
    <property type="match status" value="1"/>
</dbReference>
<dbReference type="GO" id="GO:0008483">
    <property type="term" value="F:transaminase activity"/>
    <property type="evidence" value="ECO:0007669"/>
    <property type="project" value="UniProtKB-KW"/>
</dbReference>
<keyword evidence="3" id="KW-0808">Transferase</keyword>
<evidence type="ECO:0000256" key="2">
    <source>
        <dbReference type="RuleBase" id="RU004508"/>
    </source>
</evidence>
<gene>
    <name evidence="3" type="ORF">GCM10009817_24470</name>
</gene>
<comment type="similarity">
    <text evidence="2">Belongs to the DegT/DnrJ/EryC1 family.</text>
</comment>
<dbReference type="InterPro" id="IPR015421">
    <property type="entry name" value="PyrdxlP-dep_Trfase_major"/>
</dbReference>
<organism evidence="3 4">
    <name type="scientific">Terrabacter lapilli</name>
    <dbReference type="NCBI Taxonomy" id="436231"/>
    <lineage>
        <taxon>Bacteria</taxon>
        <taxon>Bacillati</taxon>
        <taxon>Actinomycetota</taxon>
        <taxon>Actinomycetes</taxon>
        <taxon>Micrococcales</taxon>
        <taxon>Intrasporangiaceae</taxon>
        <taxon>Terrabacter</taxon>
    </lineage>
</organism>
<protein>
    <submittedName>
        <fullName evidence="3">DegT/DnrJ/EryC1/StrS family aminotransferase</fullName>
    </submittedName>
</protein>
<reference evidence="3 4" key="1">
    <citation type="journal article" date="2019" name="Int. J. Syst. Evol. Microbiol.">
        <title>The Global Catalogue of Microorganisms (GCM) 10K type strain sequencing project: providing services to taxonomists for standard genome sequencing and annotation.</title>
        <authorList>
            <consortium name="The Broad Institute Genomics Platform"/>
            <consortium name="The Broad Institute Genome Sequencing Center for Infectious Disease"/>
            <person name="Wu L."/>
            <person name="Ma J."/>
        </authorList>
    </citation>
    <scope>NUCLEOTIDE SEQUENCE [LARGE SCALE GENOMIC DNA]</scope>
    <source>
        <strain evidence="3 4">JCM 15628</strain>
    </source>
</reference>